<organism evidence="5 6">
    <name type="scientific">Labedaea rhizosphaerae</name>
    <dbReference type="NCBI Taxonomy" id="598644"/>
    <lineage>
        <taxon>Bacteria</taxon>
        <taxon>Bacillati</taxon>
        <taxon>Actinomycetota</taxon>
        <taxon>Actinomycetes</taxon>
        <taxon>Pseudonocardiales</taxon>
        <taxon>Pseudonocardiaceae</taxon>
        <taxon>Labedaea</taxon>
    </lineage>
</organism>
<evidence type="ECO:0000256" key="4">
    <source>
        <dbReference type="ARBA" id="ARBA00050023"/>
    </source>
</evidence>
<evidence type="ECO:0000256" key="2">
    <source>
        <dbReference type="ARBA" id="ARBA00033743"/>
    </source>
</evidence>
<reference evidence="5 6" key="1">
    <citation type="submission" date="2019-03" db="EMBL/GenBank/DDBJ databases">
        <title>Genomic Encyclopedia of Type Strains, Phase IV (KMG-IV): sequencing the most valuable type-strain genomes for metagenomic binning, comparative biology and taxonomic classification.</title>
        <authorList>
            <person name="Goeker M."/>
        </authorList>
    </citation>
    <scope>NUCLEOTIDE SEQUENCE [LARGE SCALE GENOMIC DNA]</scope>
    <source>
        <strain evidence="5 6">DSM 45361</strain>
    </source>
</reference>
<dbReference type="GO" id="GO:0140737">
    <property type="term" value="C:encapsulin nanocompartment"/>
    <property type="evidence" value="ECO:0007669"/>
    <property type="project" value="UniProtKB-SubCell"/>
</dbReference>
<protein>
    <recommendedName>
        <fullName evidence="4">Type 1 encapsulin shell protein</fullName>
    </recommendedName>
</protein>
<comment type="subcellular location">
    <subcellularLocation>
        <location evidence="1">Encapsulin nanocompartment</location>
    </subcellularLocation>
</comment>
<dbReference type="AlphaFoldDB" id="A0A4R6RVW8"/>
<dbReference type="Proteomes" id="UP000295444">
    <property type="component" value="Unassembled WGS sequence"/>
</dbReference>
<dbReference type="PANTHER" id="PTHR37165">
    <property type="entry name" value="PEPTIDASE U56 FAMILY"/>
    <property type="match status" value="1"/>
</dbReference>
<sequence>MDTASRLTPARSVSEGVGVSMNHLMRELAPITGAAWEQIDDEARSRLAPNLAARRLVDVSGPHGWDFSSVNLGRVRPLDQTTAGETGEGVRLRLRHVLALAEVRVPFTVSRVELENAERGADDLDLDDLGRAARELALLENRAVFHGWAGADITGLVDSSTHRGLPLGADPTEYPQVAAKAVDTLRNAGIGGPYALAIGPAGYERIVESTEHGGLLVLDHLRRILGGGKVVRSPGLTGALVVSLDEGHFQLHLGQDISVGYSHCDADTAHLYLEESFTFRVVEPDAVVALTE</sequence>
<keyword evidence="6" id="KW-1185">Reference proteome</keyword>
<dbReference type="Pfam" id="PF04454">
    <property type="entry name" value="Linocin_M18"/>
    <property type="match status" value="1"/>
</dbReference>
<dbReference type="InterPro" id="IPR007544">
    <property type="entry name" value="ENCAP"/>
</dbReference>
<dbReference type="PANTHER" id="PTHR37165:SF1">
    <property type="entry name" value="TYPE 1 ENCAPSULIN SHELL PROTEIN"/>
    <property type="match status" value="1"/>
</dbReference>
<dbReference type="NCBIfam" id="NF041155">
    <property type="entry name" value="encap_f1"/>
    <property type="match status" value="1"/>
</dbReference>
<dbReference type="Gene3D" id="3.30.2400.30">
    <property type="match status" value="1"/>
</dbReference>
<dbReference type="PIRSF" id="PIRSF019254">
    <property type="entry name" value="CFP29"/>
    <property type="match status" value="1"/>
</dbReference>
<accession>A0A4R6RVW8</accession>
<dbReference type="InterPro" id="IPR051429">
    <property type="entry name" value="Encapsulin_nc"/>
</dbReference>
<name>A0A4R6RVW8_LABRH</name>
<proteinExistence type="inferred from homology"/>
<dbReference type="Gene3D" id="3.30.2320.10">
    <property type="entry name" value="hypothetical protein PF0899 domain"/>
    <property type="match status" value="1"/>
</dbReference>
<gene>
    <name evidence="5" type="ORF">EV186_10975</name>
</gene>
<evidence type="ECO:0000256" key="1">
    <source>
        <dbReference type="ARBA" id="ARBA00033738"/>
    </source>
</evidence>
<evidence type="ECO:0000256" key="3">
    <source>
        <dbReference type="ARBA" id="ARBA00033787"/>
    </source>
</evidence>
<keyword evidence="3" id="KW-1284">Encapsulin nanocompartment</keyword>
<comment type="similarity">
    <text evidence="2">Belongs to the encapsulin family. Family 1 subfamily.</text>
</comment>
<dbReference type="EMBL" id="SNXZ01000009">
    <property type="protein sequence ID" value="TDP91083.1"/>
    <property type="molecule type" value="Genomic_DNA"/>
</dbReference>
<comment type="caution">
    <text evidence="5">The sequence shown here is derived from an EMBL/GenBank/DDBJ whole genome shotgun (WGS) entry which is preliminary data.</text>
</comment>
<evidence type="ECO:0000313" key="5">
    <source>
        <dbReference type="EMBL" id="TDP91083.1"/>
    </source>
</evidence>
<evidence type="ECO:0000313" key="6">
    <source>
        <dbReference type="Proteomes" id="UP000295444"/>
    </source>
</evidence>